<reference evidence="3 4" key="1">
    <citation type="submission" date="2023-07" db="EMBL/GenBank/DDBJ databases">
        <title>Genomic Encyclopedia of Type Strains, Phase IV (KMG-IV): sequencing the most valuable type-strain genomes for metagenomic binning, comparative biology and taxonomic classification.</title>
        <authorList>
            <person name="Goeker M."/>
        </authorList>
    </citation>
    <scope>NUCLEOTIDE SEQUENCE [LARGE SCALE GENOMIC DNA]</scope>
    <source>
        <strain evidence="3 4">DSM 19562</strain>
    </source>
</reference>
<dbReference type="Pfam" id="PF06812">
    <property type="entry name" value="ImpA_N"/>
    <property type="match status" value="1"/>
</dbReference>
<proteinExistence type="predicted"/>
<dbReference type="InterPro" id="IPR017739">
    <property type="entry name" value="T6SS-assoc_VCA0119"/>
</dbReference>
<organism evidence="3 4">
    <name type="scientific">Methylobacterium persicinum</name>
    <dbReference type="NCBI Taxonomy" id="374426"/>
    <lineage>
        <taxon>Bacteria</taxon>
        <taxon>Pseudomonadati</taxon>
        <taxon>Pseudomonadota</taxon>
        <taxon>Alphaproteobacteria</taxon>
        <taxon>Hyphomicrobiales</taxon>
        <taxon>Methylobacteriaceae</taxon>
        <taxon>Methylobacterium</taxon>
    </lineage>
</organism>
<name>A0ABU0HKX7_9HYPH</name>
<evidence type="ECO:0000313" key="4">
    <source>
        <dbReference type="Proteomes" id="UP001236369"/>
    </source>
</evidence>
<dbReference type="InterPro" id="IPR010657">
    <property type="entry name" value="ImpA_N"/>
</dbReference>
<feature type="compositionally biased region" description="Low complexity" evidence="1">
    <location>
        <begin position="216"/>
        <end position="228"/>
    </location>
</feature>
<dbReference type="Proteomes" id="UP001236369">
    <property type="component" value="Unassembled WGS sequence"/>
</dbReference>
<evidence type="ECO:0000313" key="3">
    <source>
        <dbReference type="EMBL" id="MDQ0442965.1"/>
    </source>
</evidence>
<sequence>MTGSSISFFDSRIAVGAAIPAQASDPRQSPEFDALEAEIGRLETEGPGGVEWGDVVRLSAFLLESRGKDLLVACWLTHALHRLEQYRGLATGLGLVRGMMEAHWDGMQPPPARERARARALEWFADRSATLCEQGPDEDEDEAVLYAYQMLGEIEELAGDRQPKFRPEFGHLSRALRVHVEAIRAAHRERERREAEEAAALAASLPTDEEAHRVAEAAPAAVPDASRPAPAPGNAAFDPAAVGHLPETLRDWSAGLLAGNTADSLAYALSRVASWGRLHRLPPHAGGRTVAMPPAAEAEAVRALIAAGRKLEALQALEAMVWTAPFWFEGHRLSARTLGEMGADYADAQAMVGGMVSLLLRRFPDLADFAFADGSPFIGPETRDWLAEMGSAPAGGPVDALDRTQAEARSLVAAGRGQEAVKLLAGMTKGDVTGRNRFVRQILQVRLCLDMGLIATAIPLLDHMDQLLDAHALEIWEPALAAEVAELRVRALTHAEAPRLIAEDRRRTSLEAARRRLAGLDLATASHLFR</sequence>
<evidence type="ECO:0000259" key="2">
    <source>
        <dbReference type="Pfam" id="PF06812"/>
    </source>
</evidence>
<gene>
    <name evidence="3" type="ORF">QO016_002462</name>
</gene>
<feature type="region of interest" description="Disordered" evidence="1">
    <location>
        <begin position="189"/>
        <end position="239"/>
    </location>
</feature>
<dbReference type="RefSeq" id="WP_238252635.1">
    <property type="nucleotide sequence ID" value="NZ_BPQX01000056.1"/>
</dbReference>
<keyword evidence="4" id="KW-1185">Reference proteome</keyword>
<dbReference type="NCBIfam" id="TIGR03362">
    <property type="entry name" value="VI_chp_7"/>
    <property type="match status" value="1"/>
</dbReference>
<dbReference type="EMBL" id="JAUSVV010000004">
    <property type="protein sequence ID" value="MDQ0442965.1"/>
    <property type="molecule type" value="Genomic_DNA"/>
</dbReference>
<accession>A0ABU0HKX7</accession>
<dbReference type="PANTHER" id="PTHR37024:SF5">
    <property type="entry name" value="IMPA N-TERMINAL DOMAIN-CONTAINING PROTEIN"/>
    <property type="match status" value="1"/>
</dbReference>
<protein>
    <submittedName>
        <fullName evidence="3">Type VI secretion system protein VasJ</fullName>
    </submittedName>
</protein>
<feature type="domain" description="ImpA N-terminal" evidence="2">
    <location>
        <begin position="23"/>
        <end position="125"/>
    </location>
</feature>
<comment type="caution">
    <text evidence="3">The sequence shown here is derived from an EMBL/GenBank/DDBJ whole genome shotgun (WGS) entry which is preliminary data.</text>
</comment>
<dbReference type="PANTHER" id="PTHR37024">
    <property type="entry name" value="TYPE VI SECRETION SYSTEM DUF2094 AND IMPA-RELATED DOMAIN PROTEIN"/>
    <property type="match status" value="1"/>
</dbReference>
<evidence type="ECO:0000256" key="1">
    <source>
        <dbReference type="SAM" id="MobiDB-lite"/>
    </source>
</evidence>
<dbReference type="Pfam" id="PF16989">
    <property type="entry name" value="T6SS_VasJ"/>
    <property type="match status" value="1"/>
</dbReference>